<keyword evidence="1" id="KW-1185">Reference proteome</keyword>
<dbReference type="AlphaFoldDB" id="A0A915E4N1"/>
<evidence type="ECO:0000313" key="1">
    <source>
        <dbReference type="Proteomes" id="UP000887574"/>
    </source>
</evidence>
<evidence type="ECO:0000313" key="2">
    <source>
        <dbReference type="WBParaSite" id="jg26150"/>
    </source>
</evidence>
<organism evidence="1 2">
    <name type="scientific">Ditylenchus dipsaci</name>
    <dbReference type="NCBI Taxonomy" id="166011"/>
    <lineage>
        <taxon>Eukaryota</taxon>
        <taxon>Metazoa</taxon>
        <taxon>Ecdysozoa</taxon>
        <taxon>Nematoda</taxon>
        <taxon>Chromadorea</taxon>
        <taxon>Rhabditida</taxon>
        <taxon>Tylenchina</taxon>
        <taxon>Tylenchomorpha</taxon>
        <taxon>Sphaerularioidea</taxon>
        <taxon>Anguinidae</taxon>
        <taxon>Anguininae</taxon>
        <taxon>Ditylenchus</taxon>
    </lineage>
</organism>
<dbReference type="Proteomes" id="UP000887574">
    <property type="component" value="Unplaced"/>
</dbReference>
<reference evidence="2" key="1">
    <citation type="submission" date="2022-11" db="UniProtKB">
        <authorList>
            <consortium name="WormBaseParasite"/>
        </authorList>
    </citation>
    <scope>IDENTIFICATION</scope>
</reference>
<protein>
    <submittedName>
        <fullName evidence="2">Uncharacterized protein</fullName>
    </submittedName>
</protein>
<dbReference type="WBParaSite" id="jg26150">
    <property type="protein sequence ID" value="jg26150"/>
    <property type="gene ID" value="jg26150"/>
</dbReference>
<sequence>MQRGKETEEQRFQRKIAEEAKVLAEFLPGWKKEIKFVIGVTNPITDLRIRVVQLAMEEHIAWKVMNCIKTALQDLPREPVIHAHLAATSSSI</sequence>
<name>A0A915E4N1_9BILA</name>
<proteinExistence type="predicted"/>
<accession>A0A915E4N1</accession>